<sequence>MSTIAFRVDDKLKKEATELYKELGLDMTTAIKLFLTQSVKTRSIPFEIKDQTFDDLLNQKLADLILENAEAVKDIDLDKPEDRAFLFDEDFSEYEDSYHEA</sequence>
<dbReference type="OrthoDB" id="9808267at2"/>
<evidence type="ECO:0000313" key="3">
    <source>
        <dbReference type="EMBL" id="SUN35220.1"/>
    </source>
</evidence>
<dbReference type="EMBL" id="UHFA01000002">
    <property type="protein sequence ID" value="SUN35220.1"/>
    <property type="molecule type" value="Genomic_DNA"/>
</dbReference>
<reference evidence="3 4" key="1">
    <citation type="submission" date="2018-06" db="EMBL/GenBank/DDBJ databases">
        <authorList>
            <consortium name="Pathogen Informatics"/>
            <person name="Doyle S."/>
        </authorList>
    </citation>
    <scope>NUCLEOTIDE SEQUENCE [LARGE SCALE GENOMIC DNA]</scope>
    <source>
        <strain evidence="4">NCTC 11391</strain>
    </source>
</reference>
<comment type="similarity">
    <text evidence="1">Belongs to the RelB/DinJ antitoxin family.</text>
</comment>
<dbReference type="PANTHER" id="PTHR38781">
    <property type="entry name" value="ANTITOXIN DINJ-RELATED"/>
    <property type="match status" value="1"/>
</dbReference>
<dbReference type="GO" id="GO:0006351">
    <property type="term" value="P:DNA-templated transcription"/>
    <property type="evidence" value="ECO:0007669"/>
    <property type="project" value="TreeGrafter"/>
</dbReference>
<dbReference type="Gene3D" id="1.10.1220.10">
    <property type="entry name" value="Met repressor-like"/>
    <property type="match status" value="1"/>
</dbReference>
<dbReference type="PANTHER" id="PTHR38781:SF1">
    <property type="entry name" value="ANTITOXIN DINJ-RELATED"/>
    <property type="match status" value="1"/>
</dbReference>
<dbReference type="AlphaFoldDB" id="A0A380JCW4"/>
<name>A0A380JCW4_STRDO</name>
<dbReference type="GO" id="GO:0006355">
    <property type="term" value="P:regulation of DNA-templated transcription"/>
    <property type="evidence" value="ECO:0007669"/>
    <property type="project" value="InterPro"/>
</dbReference>
<proteinExistence type="inferred from homology"/>
<organism evidence="3 4">
    <name type="scientific">Streptococcus downei MFe28</name>
    <dbReference type="NCBI Taxonomy" id="764290"/>
    <lineage>
        <taxon>Bacteria</taxon>
        <taxon>Bacillati</taxon>
        <taxon>Bacillota</taxon>
        <taxon>Bacilli</taxon>
        <taxon>Lactobacillales</taxon>
        <taxon>Streptococcaceae</taxon>
        <taxon>Streptococcus</taxon>
    </lineage>
</organism>
<dbReference type="InterPro" id="IPR013321">
    <property type="entry name" value="Arc_rbn_hlx_hlx"/>
</dbReference>
<keyword evidence="2" id="KW-1277">Toxin-antitoxin system</keyword>
<evidence type="ECO:0000256" key="1">
    <source>
        <dbReference type="ARBA" id="ARBA00010562"/>
    </source>
</evidence>
<dbReference type="InterPro" id="IPR007337">
    <property type="entry name" value="RelB/DinJ"/>
</dbReference>
<dbReference type="Pfam" id="PF04221">
    <property type="entry name" value="RelB"/>
    <property type="match status" value="1"/>
</dbReference>
<accession>A0A380JCW4</accession>
<dbReference type="NCBIfam" id="TIGR02384">
    <property type="entry name" value="RelB_DinJ"/>
    <property type="match status" value="1"/>
</dbReference>
<evidence type="ECO:0000256" key="2">
    <source>
        <dbReference type="ARBA" id="ARBA00022649"/>
    </source>
</evidence>
<keyword evidence="4" id="KW-1185">Reference proteome</keyword>
<protein>
    <submittedName>
        <fullName evidence="3">DNA-damage-inducible protein J, putative</fullName>
    </submittedName>
</protein>
<dbReference type="RefSeq" id="WP_002998638.1">
    <property type="nucleotide sequence ID" value="NZ_UHFA01000002.1"/>
</dbReference>
<dbReference type="Proteomes" id="UP000254082">
    <property type="component" value="Unassembled WGS sequence"/>
</dbReference>
<evidence type="ECO:0000313" key="4">
    <source>
        <dbReference type="Proteomes" id="UP000254082"/>
    </source>
</evidence>
<gene>
    <name evidence="3" type="ORF">NCTC11391_00195</name>
</gene>